<dbReference type="SMART" id="SM00382">
    <property type="entry name" value="AAA"/>
    <property type="match status" value="1"/>
</dbReference>
<dbReference type="CDD" id="cd03228">
    <property type="entry name" value="ABCC_MRP_Like"/>
    <property type="match status" value="1"/>
</dbReference>
<organism evidence="5">
    <name type="scientific">bioreactor metagenome</name>
    <dbReference type="NCBI Taxonomy" id="1076179"/>
    <lineage>
        <taxon>unclassified sequences</taxon>
        <taxon>metagenomes</taxon>
        <taxon>ecological metagenomes</taxon>
    </lineage>
</organism>
<keyword evidence="3 5" id="KW-0067">ATP-binding</keyword>
<keyword evidence="1" id="KW-0813">Transport</keyword>
<dbReference type="InterPro" id="IPR017871">
    <property type="entry name" value="ABC_transporter-like_CS"/>
</dbReference>
<dbReference type="InterPro" id="IPR003593">
    <property type="entry name" value="AAA+_ATPase"/>
</dbReference>
<dbReference type="GO" id="GO:0016887">
    <property type="term" value="F:ATP hydrolysis activity"/>
    <property type="evidence" value="ECO:0007669"/>
    <property type="project" value="InterPro"/>
</dbReference>
<dbReference type="PANTHER" id="PTHR43423">
    <property type="entry name" value="ABC TRANSPORTER I FAMILY MEMBER 17"/>
    <property type="match status" value="1"/>
</dbReference>
<dbReference type="Gene3D" id="3.40.50.300">
    <property type="entry name" value="P-loop containing nucleotide triphosphate hydrolases"/>
    <property type="match status" value="1"/>
</dbReference>
<dbReference type="PANTHER" id="PTHR43423:SF1">
    <property type="entry name" value="ABC TRANSPORTER I FAMILY MEMBER 17"/>
    <property type="match status" value="1"/>
</dbReference>
<keyword evidence="2" id="KW-0547">Nucleotide-binding</keyword>
<dbReference type="SUPFAM" id="SSF52540">
    <property type="entry name" value="P-loop containing nucleoside triphosphate hydrolases"/>
    <property type="match status" value="1"/>
</dbReference>
<comment type="caution">
    <text evidence="5">The sequence shown here is derived from an EMBL/GenBank/DDBJ whole genome shotgun (WGS) entry which is preliminary data.</text>
</comment>
<reference evidence="5" key="1">
    <citation type="submission" date="2019-08" db="EMBL/GenBank/DDBJ databases">
        <authorList>
            <person name="Kucharzyk K."/>
            <person name="Murdoch R.W."/>
            <person name="Higgins S."/>
            <person name="Loffler F."/>
        </authorList>
    </citation>
    <scope>NUCLEOTIDE SEQUENCE</scope>
</reference>
<evidence type="ECO:0000256" key="2">
    <source>
        <dbReference type="ARBA" id="ARBA00022741"/>
    </source>
</evidence>
<keyword evidence="5" id="KW-0378">Hydrolase</keyword>
<feature type="domain" description="ABC transporter" evidence="4">
    <location>
        <begin position="1"/>
        <end position="208"/>
    </location>
</feature>
<protein>
    <submittedName>
        <fullName evidence="5">Putative iron export ATP-binding protein FetA</fullName>
        <ecNumber evidence="5">3.6.3.-</ecNumber>
    </submittedName>
</protein>
<dbReference type="GO" id="GO:0005524">
    <property type="term" value="F:ATP binding"/>
    <property type="evidence" value="ECO:0007669"/>
    <property type="project" value="UniProtKB-KW"/>
</dbReference>
<dbReference type="InterPro" id="IPR003439">
    <property type="entry name" value="ABC_transporter-like_ATP-bd"/>
</dbReference>
<dbReference type="PROSITE" id="PS50893">
    <property type="entry name" value="ABC_TRANSPORTER_2"/>
    <property type="match status" value="1"/>
</dbReference>
<evidence type="ECO:0000256" key="3">
    <source>
        <dbReference type="ARBA" id="ARBA00022840"/>
    </source>
</evidence>
<dbReference type="PROSITE" id="PS00211">
    <property type="entry name" value="ABC_TRANSPORTER_1"/>
    <property type="match status" value="1"/>
</dbReference>
<proteinExistence type="predicted"/>
<evidence type="ECO:0000313" key="5">
    <source>
        <dbReference type="EMBL" id="MPL88009.1"/>
    </source>
</evidence>
<sequence length="208" mass="23453">MNFKIKWENLCAFTTIKYPDFSLTTEKIIFLNGPSGCGKSTLLKIINGTLTPFAGKVFLDNQEISTLDPIYLRRRVILAEQSVYLFSGTISDNFRRFHQYRKTPAVSQEKCQALLDICGFSFNLEESCDSMSGGERQRIFLAIALSMEPEVLLLDEPTSAMDSALAHIVMGNIIKYCRAHNTPMIIVSHDLELSNTYADEIIRLEGKP</sequence>
<dbReference type="AlphaFoldDB" id="A0A644V9I0"/>
<dbReference type="Pfam" id="PF00005">
    <property type="entry name" value="ABC_tran"/>
    <property type="match status" value="1"/>
</dbReference>
<accession>A0A644V9I0</accession>
<evidence type="ECO:0000256" key="1">
    <source>
        <dbReference type="ARBA" id="ARBA00022448"/>
    </source>
</evidence>
<dbReference type="InterPro" id="IPR027417">
    <property type="entry name" value="P-loop_NTPase"/>
</dbReference>
<gene>
    <name evidence="5" type="primary">fetA_4</name>
    <name evidence="5" type="ORF">SDC9_34022</name>
</gene>
<dbReference type="EC" id="3.6.3.-" evidence="5"/>
<name>A0A644V9I0_9ZZZZ</name>
<dbReference type="EMBL" id="VSSQ01000249">
    <property type="protein sequence ID" value="MPL88009.1"/>
    <property type="molecule type" value="Genomic_DNA"/>
</dbReference>
<evidence type="ECO:0000259" key="4">
    <source>
        <dbReference type="PROSITE" id="PS50893"/>
    </source>
</evidence>